<dbReference type="PROSITE" id="PS00510">
    <property type="entry name" value="MALATE_SYNTHASE"/>
    <property type="match status" value="1"/>
</dbReference>
<sequence>MIVSDYASECKAVFTDEALQFVGILHELFEKRRLDLLEKRKVRNTRYANGETPGYKPETASIREGDWRVNPVPSQIHDRRVEITGPTDAKMMINALNSGAKVFMADLEDSTSPTWKNIANGQLNLYKAVRDELTFTNSAGKFYSVAESPAVLMVRPRGLHLEETNVQVEGKPISASLFDFGLFFYHNVHALWAKGSAPYFYLAKLEDSEEAEWWNEVFIEAQRIIGIPRGTIKATVLVETFPLVFQMHEVLYALREHSAGLNCGRWDYLFSMIKTLGHSPSNLFPDRDQMTMTVECMTAYSRMLISTCHTRGAHAMGGMAAQIPIKNDVIANERALEKVKADKEREVRDGHDGSWVAHPALVPLAMEIFNEYMPQKNQIDLIPDWSYTAENLSTIPKGSITEEGVRKNISIGLHYLAAWLSGQGAAAIHHLMEDAATAEISRVQLWQWLHFKAELEGGMVLDETRFDLMFYEESAKLERVIIDPWKGKLPQAKVLFNRMVKRAELVPFLTSEAQPYLS</sequence>
<dbReference type="UniPathway" id="UPA00703">
    <property type="reaction ID" value="UER00720"/>
</dbReference>
<dbReference type="GO" id="GO:0006097">
    <property type="term" value="P:glyoxylate cycle"/>
    <property type="evidence" value="ECO:0007669"/>
    <property type="project" value="UniProtKB-UniPathway"/>
</dbReference>
<dbReference type="InterPro" id="IPR019830">
    <property type="entry name" value="Malate_synthase_CS"/>
</dbReference>
<dbReference type="InterPro" id="IPR006252">
    <property type="entry name" value="Malate_synthA"/>
</dbReference>
<dbReference type="InterPro" id="IPR001465">
    <property type="entry name" value="Malate_synthase_TIM"/>
</dbReference>
<comment type="caution">
    <text evidence="12">The sequence shown here is derived from an EMBL/GenBank/DDBJ whole genome shotgun (WGS) entry which is preliminary data.</text>
</comment>
<dbReference type="FunFam" id="1.20.1220.12:FF:000001">
    <property type="entry name" value="Malate synthase"/>
    <property type="match status" value="1"/>
</dbReference>
<proteinExistence type="inferred from homology"/>
<evidence type="ECO:0000259" key="10">
    <source>
        <dbReference type="Pfam" id="PF20656"/>
    </source>
</evidence>
<dbReference type="PANTHER" id="PTHR42902:SF1">
    <property type="entry name" value="MALATE SYNTHASE 1-RELATED"/>
    <property type="match status" value="1"/>
</dbReference>
<evidence type="ECO:0000256" key="6">
    <source>
        <dbReference type="ARBA" id="ARBA00047918"/>
    </source>
</evidence>
<name>A0A6L3ZKQ9_9FLAO</name>
<dbReference type="Gene3D" id="3.20.20.360">
    <property type="entry name" value="Malate synthase, domain 3"/>
    <property type="match status" value="1"/>
</dbReference>
<dbReference type="Pfam" id="PF01274">
    <property type="entry name" value="MS_TIM-barrel"/>
    <property type="match status" value="1"/>
</dbReference>
<keyword evidence="5 8" id="KW-0808">Transferase</keyword>
<evidence type="ECO:0000313" key="12">
    <source>
        <dbReference type="EMBL" id="KAB2818239.1"/>
    </source>
</evidence>
<dbReference type="InterPro" id="IPR011076">
    <property type="entry name" value="Malate_synth_sf"/>
</dbReference>
<dbReference type="NCBIfam" id="TIGR01344">
    <property type="entry name" value="malate_syn_A"/>
    <property type="match status" value="1"/>
</dbReference>
<dbReference type="CDD" id="cd00727">
    <property type="entry name" value="malate_synt_A"/>
    <property type="match status" value="1"/>
</dbReference>
<accession>A0A6L3ZKQ9</accession>
<dbReference type="PANTHER" id="PTHR42902">
    <property type="entry name" value="MALATE SYNTHASE"/>
    <property type="match status" value="1"/>
</dbReference>
<evidence type="ECO:0000256" key="5">
    <source>
        <dbReference type="ARBA" id="ARBA00022679"/>
    </source>
</evidence>
<dbReference type="Proteomes" id="UP000484164">
    <property type="component" value="Unassembled WGS sequence"/>
</dbReference>
<protein>
    <recommendedName>
        <fullName evidence="2 8">Malate synthase</fullName>
        <ecNumber evidence="2 8">2.3.3.9</ecNumber>
    </recommendedName>
</protein>
<dbReference type="EMBL" id="WBVQ01000001">
    <property type="protein sequence ID" value="KAB2818239.1"/>
    <property type="molecule type" value="Genomic_DNA"/>
</dbReference>
<gene>
    <name evidence="12" type="primary">aceB</name>
    <name evidence="12" type="ORF">F8C82_05980</name>
</gene>
<dbReference type="SUPFAM" id="SSF51645">
    <property type="entry name" value="Malate synthase G"/>
    <property type="match status" value="1"/>
</dbReference>
<feature type="domain" description="Malate synthase TIM barrel" evidence="9">
    <location>
        <begin position="151"/>
        <end position="392"/>
    </location>
</feature>
<evidence type="ECO:0000256" key="3">
    <source>
        <dbReference type="ARBA" id="ARBA00022435"/>
    </source>
</evidence>
<dbReference type="InterPro" id="IPR048355">
    <property type="entry name" value="MS_C"/>
</dbReference>
<keyword evidence="12" id="KW-0012">Acyltransferase</keyword>
<reference evidence="12 13" key="1">
    <citation type="submission" date="2019-10" db="EMBL/GenBank/DDBJ databases">
        <title>Genome sequence of Phaeocystidibacter marisrubri JCM30614 (type strain).</title>
        <authorList>
            <person name="Bowman J.P."/>
        </authorList>
    </citation>
    <scope>NUCLEOTIDE SEQUENCE [LARGE SCALE GENOMIC DNA]</scope>
    <source>
        <strain evidence="12 13">JCM 30614</strain>
    </source>
</reference>
<evidence type="ECO:0000259" key="11">
    <source>
        <dbReference type="Pfam" id="PF20659"/>
    </source>
</evidence>
<evidence type="ECO:0000256" key="8">
    <source>
        <dbReference type="RuleBase" id="RU000555"/>
    </source>
</evidence>
<evidence type="ECO:0000256" key="2">
    <source>
        <dbReference type="ARBA" id="ARBA00012636"/>
    </source>
</evidence>
<dbReference type="InterPro" id="IPR046363">
    <property type="entry name" value="MS_N_TIM-barrel_dom"/>
</dbReference>
<evidence type="ECO:0000256" key="7">
    <source>
        <dbReference type="PIRSR" id="PIRSR001363-1"/>
    </source>
</evidence>
<dbReference type="Gene3D" id="1.20.1220.12">
    <property type="entry name" value="Malate synthase, domain III"/>
    <property type="match status" value="1"/>
</dbReference>
<dbReference type="OrthoDB" id="9768429at2"/>
<feature type="active site" description="Proton acceptor" evidence="7">
    <location>
        <position position="155"/>
    </location>
</feature>
<keyword evidence="13" id="KW-1185">Reference proteome</keyword>
<feature type="active site" description="Proton donor" evidence="7">
    <location>
        <position position="434"/>
    </location>
</feature>
<dbReference type="InterPro" id="IPR048356">
    <property type="entry name" value="MS_N"/>
</dbReference>
<comment type="pathway">
    <text evidence="8">Carbohydrate metabolism; glyoxylate cycle; (S)-malate from isocitrate: step 2/2.</text>
</comment>
<keyword evidence="3 8" id="KW-0329">Glyoxylate bypass</keyword>
<evidence type="ECO:0000256" key="1">
    <source>
        <dbReference type="ARBA" id="ARBA00006394"/>
    </source>
</evidence>
<dbReference type="EC" id="2.3.3.9" evidence="2 8"/>
<keyword evidence="4 8" id="KW-0816">Tricarboxylic acid cycle</keyword>
<dbReference type="GO" id="GO:0004474">
    <property type="term" value="F:malate synthase activity"/>
    <property type="evidence" value="ECO:0007669"/>
    <property type="project" value="UniProtKB-EC"/>
</dbReference>
<dbReference type="Pfam" id="PF20659">
    <property type="entry name" value="MS_C"/>
    <property type="match status" value="1"/>
</dbReference>
<dbReference type="AlphaFoldDB" id="A0A6L3ZKQ9"/>
<comment type="catalytic activity">
    <reaction evidence="6 8">
        <text>glyoxylate + acetyl-CoA + H2O = (S)-malate + CoA + H(+)</text>
        <dbReference type="Rhea" id="RHEA:18181"/>
        <dbReference type="ChEBI" id="CHEBI:15377"/>
        <dbReference type="ChEBI" id="CHEBI:15378"/>
        <dbReference type="ChEBI" id="CHEBI:15589"/>
        <dbReference type="ChEBI" id="CHEBI:36655"/>
        <dbReference type="ChEBI" id="CHEBI:57287"/>
        <dbReference type="ChEBI" id="CHEBI:57288"/>
        <dbReference type="EC" id="2.3.3.9"/>
    </reaction>
</comment>
<dbReference type="GO" id="GO:0005737">
    <property type="term" value="C:cytoplasm"/>
    <property type="evidence" value="ECO:0007669"/>
    <property type="project" value="TreeGrafter"/>
</dbReference>
<comment type="similarity">
    <text evidence="1 8">Belongs to the malate synthase family.</text>
</comment>
<organism evidence="12 13">
    <name type="scientific">Phaeocystidibacter marisrubri</name>
    <dbReference type="NCBI Taxonomy" id="1577780"/>
    <lineage>
        <taxon>Bacteria</taxon>
        <taxon>Pseudomonadati</taxon>
        <taxon>Bacteroidota</taxon>
        <taxon>Flavobacteriia</taxon>
        <taxon>Flavobacteriales</taxon>
        <taxon>Phaeocystidibacteraceae</taxon>
        <taxon>Phaeocystidibacter</taxon>
    </lineage>
</organism>
<evidence type="ECO:0000259" key="9">
    <source>
        <dbReference type="Pfam" id="PF01274"/>
    </source>
</evidence>
<feature type="domain" description="Malate synthase N-terminal" evidence="10">
    <location>
        <begin position="2"/>
        <end position="60"/>
    </location>
</feature>
<evidence type="ECO:0000313" key="13">
    <source>
        <dbReference type="Proteomes" id="UP000484164"/>
    </source>
</evidence>
<dbReference type="InterPro" id="IPR044856">
    <property type="entry name" value="Malate_synth_C_sf"/>
</dbReference>
<evidence type="ECO:0000256" key="4">
    <source>
        <dbReference type="ARBA" id="ARBA00022532"/>
    </source>
</evidence>
<dbReference type="PIRSF" id="PIRSF001363">
    <property type="entry name" value="Malate_synth"/>
    <property type="match status" value="1"/>
</dbReference>
<dbReference type="FunFam" id="3.20.20.360:FF:000001">
    <property type="entry name" value="Malate synthase"/>
    <property type="match status" value="1"/>
</dbReference>
<dbReference type="Pfam" id="PF20656">
    <property type="entry name" value="MS_N"/>
    <property type="match status" value="1"/>
</dbReference>
<feature type="domain" description="Malate synthase C-terminal" evidence="11">
    <location>
        <begin position="400"/>
        <end position="513"/>
    </location>
</feature>
<dbReference type="GO" id="GO:0006099">
    <property type="term" value="P:tricarboxylic acid cycle"/>
    <property type="evidence" value="ECO:0007669"/>
    <property type="project" value="UniProtKB-KW"/>
</dbReference>